<evidence type="ECO:0008006" key="3">
    <source>
        <dbReference type="Google" id="ProtNLM"/>
    </source>
</evidence>
<accession>A0ABP9UZP3</accession>
<keyword evidence="2" id="KW-1185">Reference proteome</keyword>
<reference evidence="1 2" key="1">
    <citation type="submission" date="2024-02" db="EMBL/GenBank/DDBJ databases">
        <title>Rubritalea halochordaticola NBRC 107102.</title>
        <authorList>
            <person name="Ichikawa N."/>
            <person name="Katano-Makiyama Y."/>
            <person name="Hidaka K."/>
        </authorList>
    </citation>
    <scope>NUCLEOTIDE SEQUENCE [LARGE SCALE GENOMIC DNA]</scope>
    <source>
        <strain evidence="1 2">NBRC 107102</strain>
    </source>
</reference>
<name>A0ABP9UZP3_9BACT</name>
<evidence type="ECO:0000313" key="2">
    <source>
        <dbReference type="Proteomes" id="UP001424741"/>
    </source>
</evidence>
<protein>
    <recommendedName>
        <fullName evidence="3">DUF1080 domain-containing protein</fullName>
    </recommendedName>
</protein>
<sequence length="289" mass="31459">MFVRILLSTAISLAAARSEIINLSFHHKGDSVYELSERPSGGVVSNGSGGLRYWNNIIYDGGAGLRFKSHELRNGDGKPKEVKLSVHSGYAGFTSLGGDGMTDDHVLYKGWYGFRGDEFLEISDIPARFREVGYKIILYTDSDNADRLMEYSLNDQSGAVKEAGNYSGEVIAGKNMIVFHGLKEGKVVIKGNKNPEGLRSAINGLQLVTDNHAQFYTYHEEGTPEGKAWVRWECGGVVKTVKVLGPNGGILHQSDQAMGSLLVDAAKAGQCKLVLQKAKGTYTIPVQKK</sequence>
<proteinExistence type="predicted"/>
<organism evidence="1 2">
    <name type="scientific">Rubritalea halochordaticola</name>
    <dbReference type="NCBI Taxonomy" id="714537"/>
    <lineage>
        <taxon>Bacteria</taxon>
        <taxon>Pseudomonadati</taxon>
        <taxon>Verrucomicrobiota</taxon>
        <taxon>Verrucomicrobiia</taxon>
        <taxon>Verrucomicrobiales</taxon>
        <taxon>Rubritaleaceae</taxon>
        <taxon>Rubritalea</taxon>
    </lineage>
</organism>
<dbReference type="EMBL" id="BAABRL010000005">
    <property type="protein sequence ID" value="GAA5495840.1"/>
    <property type="molecule type" value="Genomic_DNA"/>
</dbReference>
<comment type="caution">
    <text evidence="1">The sequence shown here is derived from an EMBL/GenBank/DDBJ whole genome shotgun (WGS) entry which is preliminary data.</text>
</comment>
<gene>
    <name evidence="1" type="ORF">Rhal01_02019</name>
</gene>
<evidence type="ECO:0000313" key="1">
    <source>
        <dbReference type="EMBL" id="GAA5495840.1"/>
    </source>
</evidence>
<dbReference type="RefSeq" id="WP_346188577.1">
    <property type="nucleotide sequence ID" value="NZ_BAABRL010000005.1"/>
</dbReference>
<dbReference type="Proteomes" id="UP001424741">
    <property type="component" value="Unassembled WGS sequence"/>
</dbReference>